<evidence type="ECO:0000313" key="1">
    <source>
        <dbReference type="EMBL" id="MFH8544934.1"/>
    </source>
</evidence>
<dbReference type="Proteomes" id="UP001610818">
    <property type="component" value="Unassembled WGS sequence"/>
</dbReference>
<comment type="caution">
    <text evidence="1">The sequence shown here is derived from an EMBL/GenBank/DDBJ whole genome shotgun (WGS) entry which is preliminary data.</text>
</comment>
<sequence length="49" mass="5452">MRKIAEYLRTQAAALNAMADADNLKGKYAEKLAEDARGLGRKLDEAEDR</sequence>
<gene>
    <name evidence="1" type="ORF">ACH4F9_08020</name>
</gene>
<evidence type="ECO:0000313" key="2">
    <source>
        <dbReference type="Proteomes" id="UP001610818"/>
    </source>
</evidence>
<organism evidence="1 2">
    <name type="scientific">Streptomyces longisporoflavus</name>
    <dbReference type="NCBI Taxonomy" id="28044"/>
    <lineage>
        <taxon>Bacteria</taxon>
        <taxon>Bacillati</taxon>
        <taxon>Actinomycetota</taxon>
        <taxon>Actinomycetes</taxon>
        <taxon>Kitasatosporales</taxon>
        <taxon>Streptomycetaceae</taxon>
        <taxon>Streptomyces</taxon>
    </lineage>
</organism>
<name>A0ABW7QIZ7_9ACTN</name>
<dbReference type="RefSeq" id="WP_397709464.1">
    <property type="nucleotide sequence ID" value="NZ_JBIRGN010000002.1"/>
</dbReference>
<reference evidence="1 2" key="1">
    <citation type="submission" date="2024-10" db="EMBL/GenBank/DDBJ databases">
        <title>The Natural Products Discovery Center: Release of the First 8490 Sequenced Strains for Exploring Actinobacteria Biosynthetic Diversity.</title>
        <authorList>
            <person name="Kalkreuter E."/>
            <person name="Kautsar S.A."/>
            <person name="Yang D."/>
            <person name="Bader C.D."/>
            <person name="Teijaro C.N."/>
            <person name="Fluegel L."/>
            <person name="Davis C.M."/>
            <person name="Simpson J.R."/>
            <person name="Lauterbach L."/>
            <person name="Steele A.D."/>
            <person name="Gui C."/>
            <person name="Meng S."/>
            <person name="Li G."/>
            <person name="Viehrig K."/>
            <person name="Ye F."/>
            <person name="Su P."/>
            <person name="Kiefer A.F."/>
            <person name="Nichols A."/>
            <person name="Cepeda A.J."/>
            <person name="Yan W."/>
            <person name="Fan B."/>
            <person name="Jiang Y."/>
            <person name="Adhikari A."/>
            <person name="Zheng C.-J."/>
            <person name="Schuster L."/>
            <person name="Cowan T.M."/>
            <person name="Smanski M.J."/>
            <person name="Chevrette M.G."/>
            <person name="De Carvalho L.P.S."/>
            <person name="Shen B."/>
        </authorList>
    </citation>
    <scope>NUCLEOTIDE SEQUENCE [LARGE SCALE GENOMIC DNA]</scope>
    <source>
        <strain evidence="1 2">NPDC017990</strain>
    </source>
</reference>
<protein>
    <submittedName>
        <fullName evidence="1">Uncharacterized protein</fullName>
    </submittedName>
</protein>
<keyword evidence="2" id="KW-1185">Reference proteome</keyword>
<proteinExistence type="predicted"/>
<dbReference type="EMBL" id="JBIRGQ010000002">
    <property type="protein sequence ID" value="MFH8544934.1"/>
    <property type="molecule type" value="Genomic_DNA"/>
</dbReference>
<accession>A0ABW7QIZ7</accession>